<evidence type="ECO:0000256" key="1">
    <source>
        <dbReference type="ARBA" id="ARBA00007613"/>
    </source>
</evidence>
<protein>
    <submittedName>
        <fullName evidence="3">Multidrug transporter</fullName>
    </submittedName>
</protein>
<keyword evidence="2" id="KW-0449">Lipoprotein</keyword>
<dbReference type="GO" id="GO:0015562">
    <property type="term" value="F:efflux transmembrane transporter activity"/>
    <property type="evidence" value="ECO:0007669"/>
    <property type="project" value="InterPro"/>
</dbReference>
<sequence length="476" mass="51876">MRLKNVNLKTLSLSAITVVILNGCQLAPEQAKLVLPVPDAYASDTGQAKVTSLKWQQFFSDEKLQTLIAQSLEHNKDMQIAVLNVQRVRGLYQIEDSALYPSLDFNGAGNRQRLPAELSGGNNPTISSQYSATVGITSYELDIWGKVRNQSAQALQNLYSTELSQYSTQVSLVAELANAWLNYATDQQLLALAQETLSSQQESLSLTQKSFDLGAASKITLEQLRSTVATAKVDIATYKRLLKRDKNALDLLVGKPVANNLLPSESLHSLLSLPSVPVGLPSDLLTQRPDIKAAEHLLLAANANIGIAKAAFYPSISLTANAGSASSELSGLFDSGSGTWSFVPSVSLPIFNMGRNQARLDVAKADQEIALVTYQQKIQQAFREVADALADTEGYQEQLTALDMLLQSRQSTFDLSQARYDNGADSYLQVLDAQRTWYSAQQQHIVGQQALLASQINLYKVVGGGWEQHLNISQAQ</sequence>
<gene>
    <name evidence="3" type="ORF">B0W48_00300</name>
</gene>
<dbReference type="SUPFAM" id="SSF56954">
    <property type="entry name" value="Outer membrane efflux proteins (OEP)"/>
    <property type="match status" value="1"/>
</dbReference>
<accession>A0A1Q2GTP8</accession>
<dbReference type="PANTHER" id="PTHR30203:SF32">
    <property type="entry name" value="CATION EFFLUX SYSTEM PROTEIN CUSC"/>
    <property type="match status" value="1"/>
</dbReference>
<dbReference type="KEGG" id="paln:B0W48_00300"/>
<proteinExistence type="inferred from homology"/>
<keyword evidence="2" id="KW-0812">Transmembrane</keyword>
<dbReference type="Proteomes" id="UP000188243">
    <property type="component" value="Chromosome"/>
</dbReference>
<comment type="similarity">
    <text evidence="1 2">Belongs to the outer membrane factor (OMF) (TC 1.B.17) family.</text>
</comment>
<reference evidence="3 4" key="1">
    <citation type="submission" date="2017-02" db="EMBL/GenBank/DDBJ databases">
        <title>Complete genome sequence of the cold-active Pseudoalteromonas aliena strain EH1 isolated from Arctic seawater.</title>
        <authorList>
            <person name="Kim E."/>
            <person name="Heo E."/>
            <person name="Kim H."/>
            <person name="Kim D."/>
        </authorList>
    </citation>
    <scope>NUCLEOTIDE SEQUENCE [LARGE SCALE GENOMIC DNA]</scope>
    <source>
        <strain evidence="3 4">EH1</strain>
    </source>
</reference>
<evidence type="ECO:0000313" key="4">
    <source>
        <dbReference type="Proteomes" id="UP000188243"/>
    </source>
</evidence>
<dbReference type="InterPro" id="IPR003423">
    <property type="entry name" value="OMP_efflux"/>
</dbReference>
<name>A0A1Q2GTP8_9GAMM</name>
<keyword evidence="2" id="KW-0472">Membrane</keyword>
<dbReference type="Gene3D" id="1.20.1600.10">
    <property type="entry name" value="Outer membrane efflux proteins (OEP)"/>
    <property type="match status" value="1"/>
</dbReference>
<keyword evidence="2" id="KW-0564">Palmitate</keyword>
<dbReference type="PANTHER" id="PTHR30203">
    <property type="entry name" value="OUTER MEMBRANE CATION EFFLUX PROTEIN"/>
    <property type="match status" value="1"/>
</dbReference>
<evidence type="ECO:0000313" key="3">
    <source>
        <dbReference type="EMBL" id="AQP98370.1"/>
    </source>
</evidence>
<dbReference type="RefSeq" id="WP_077535106.1">
    <property type="nucleotide sequence ID" value="NZ_CP019628.1"/>
</dbReference>
<evidence type="ECO:0000256" key="2">
    <source>
        <dbReference type="RuleBase" id="RU362097"/>
    </source>
</evidence>
<dbReference type="STRING" id="247523.B0W48_00300"/>
<dbReference type="EMBL" id="CP019628">
    <property type="protein sequence ID" value="AQP98370.1"/>
    <property type="molecule type" value="Genomic_DNA"/>
</dbReference>
<dbReference type="Pfam" id="PF02321">
    <property type="entry name" value="OEP"/>
    <property type="match status" value="2"/>
</dbReference>
<organism evidence="3 4">
    <name type="scientific">Pseudoalteromonas aliena</name>
    <dbReference type="NCBI Taxonomy" id="247523"/>
    <lineage>
        <taxon>Bacteria</taxon>
        <taxon>Pseudomonadati</taxon>
        <taxon>Pseudomonadota</taxon>
        <taxon>Gammaproteobacteria</taxon>
        <taxon>Alteromonadales</taxon>
        <taxon>Pseudoalteromonadaceae</taxon>
        <taxon>Pseudoalteromonas</taxon>
    </lineage>
</organism>
<keyword evidence="2" id="KW-1134">Transmembrane beta strand</keyword>
<dbReference type="Gene3D" id="2.20.200.10">
    <property type="entry name" value="Outer membrane efflux proteins (OEP)"/>
    <property type="match status" value="1"/>
</dbReference>
<dbReference type="NCBIfam" id="TIGR01845">
    <property type="entry name" value="outer_NodT"/>
    <property type="match status" value="1"/>
</dbReference>
<dbReference type="InterPro" id="IPR010131">
    <property type="entry name" value="MdtP/NodT-like"/>
</dbReference>
<dbReference type="AlphaFoldDB" id="A0A1Q2GTP8"/>
<comment type="subcellular location">
    <subcellularLocation>
        <location evidence="2">Cell outer membrane</location>
        <topology evidence="2">Lipid-anchor</topology>
    </subcellularLocation>
</comment>
<dbReference type="GO" id="GO:0009279">
    <property type="term" value="C:cell outer membrane"/>
    <property type="evidence" value="ECO:0007669"/>
    <property type="project" value="UniProtKB-SubCell"/>
</dbReference>